<dbReference type="PANTHER" id="PTHR48104:SF17">
    <property type="entry name" value="METACASPASE-3"/>
    <property type="match status" value="1"/>
</dbReference>
<feature type="compositionally biased region" description="Pro residues" evidence="2">
    <location>
        <begin position="61"/>
        <end position="78"/>
    </location>
</feature>
<evidence type="ECO:0000256" key="1">
    <source>
        <dbReference type="ARBA" id="ARBA00009005"/>
    </source>
</evidence>
<accession>A0A5J5BR19</accession>
<dbReference type="InterPro" id="IPR011600">
    <property type="entry name" value="Pept_C14_caspase"/>
</dbReference>
<dbReference type="OrthoDB" id="3223806at2759"/>
<reference evidence="4 5" key="1">
    <citation type="submission" date="2019-09" db="EMBL/GenBank/DDBJ databases">
        <title>A chromosome-level genome assembly of the Chinese tupelo Nyssa sinensis.</title>
        <authorList>
            <person name="Yang X."/>
            <person name="Kang M."/>
            <person name="Yang Y."/>
            <person name="Xiong H."/>
            <person name="Wang M."/>
            <person name="Zhang Z."/>
            <person name="Wang Z."/>
            <person name="Wu H."/>
            <person name="Ma T."/>
            <person name="Liu J."/>
            <person name="Xi Z."/>
        </authorList>
    </citation>
    <scope>NUCLEOTIDE SEQUENCE [LARGE SCALE GENOMIC DNA]</scope>
    <source>
        <strain evidence="4">J267</strain>
        <tissue evidence="4">Leaf</tissue>
    </source>
</reference>
<feature type="domain" description="Peptidase C14 caspase" evidence="3">
    <location>
        <begin position="85"/>
        <end position="343"/>
    </location>
</feature>
<name>A0A5J5BR19_9ASTE</name>
<dbReference type="EMBL" id="CM018033">
    <property type="protein sequence ID" value="KAA8545613.1"/>
    <property type="molecule type" value="Genomic_DNA"/>
</dbReference>
<keyword evidence="5" id="KW-1185">Reference proteome</keyword>
<dbReference type="Gene3D" id="3.40.50.12660">
    <property type="match status" value="1"/>
</dbReference>
<dbReference type="GO" id="GO:0004197">
    <property type="term" value="F:cysteine-type endopeptidase activity"/>
    <property type="evidence" value="ECO:0007669"/>
    <property type="project" value="InterPro"/>
</dbReference>
<comment type="similarity">
    <text evidence="1">Belongs to the peptidase C14B family.</text>
</comment>
<dbReference type="AlphaFoldDB" id="A0A5J5BR19"/>
<dbReference type="GO" id="GO:0005737">
    <property type="term" value="C:cytoplasm"/>
    <property type="evidence" value="ECO:0007669"/>
    <property type="project" value="TreeGrafter"/>
</dbReference>
<organism evidence="4 5">
    <name type="scientific">Nyssa sinensis</name>
    <dbReference type="NCBI Taxonomy" id="561372"/>
    <lineage>
        <taxon>Eukaryota</taxon>
        <taxon>Viridiplantae</taxon>
        <taxon>Streptophyta</taxon>
        <taxon>Embryophyta</taxon>
        <taxon>Tracheophyta</taxon>
        <taxon>Spermatophyta</taxon>
        <taxon>Magnoliopsida</taxon>
        <taxon>eudicotyledons</taxon>
        <taxon>Gunneridae</taxon>
        <taxon>Pentapetalae</taxon>
        <taxon>asterids</taxon>
        <taxon>Cornales</taxon>
        <taxon>Nyssaceae</taxon>
        <taxon>Nyssa</taxon>
    </lineage>
</organism>
<feature type="region of interest" description="Disordered" evidence="2">
    <location>
        <begin position="56"/>
        <end position="78"/>
    </location>
</feature>
<evidence type="ECO:0000256" key="2">
    <source>
        <dbReference type="SAM" id="MobiDB-lite"/>
    </source>
</evidence>
<evidence type="ECO:0000313" key="4">
    <source>
        <dbReference type="EMBL" id="KAA8545613.1"/>
    </source>
</evidence>
<evidence type="ECO:0000259" key="3">
    <source>
        <dbReference type="Pfam" id="PF00656"/>
    </source>
</evidence>
<evidence type="ECO:0000313" key="5">
    <source>
        <dbReference type="Proteomes" id="UP000325577"/>
    </source>
</evidence>
<dbReference type="PANTHER" id="PTHR48104">
    <property type="entry name" value="METACASPASE-4"/>
    <property type="match status" value="1"/>
</dbReference>
<dbReference type="GO" id="GO:0006508">
    <property type="term" value="P:proteolysis"/>
    <property type="evidence" value="ECO:0007669"/>
    <property type="project" value="InterPro"/>
</dbReference>
<dbReference type="Proteomes" id="UP000325577">
    <property type="component" value="Linkage Group LG10"/>
</dbReference>
<protein>
    <recommendedName>
        <fullName evidence="3">Peptidase C14 caspase domain-containing protein</fullName>
    </recommendedName>
</protein>
<sequence>MAAKIERCTLCGLQQRLPFDAPSLYCPVCRAVTSLRPNNGDGFPVRYPQWQPISYLQPQRRPQPPRYPQPPPIIRAPPPVGSLSKKRAVLCGVNYYSHHKILKASANDINSMKYFLLQRMKFPIESVIVLTEEERDPNRIPTKHNIRVALRWLLQGCQAGDSLVFHYSGHGSKVRDTNGDEIDGFDESLCPVDFETEGKILDDEINDIIVKPLPRGAKLHAIIDTCFSGTLLDLPFLCRINWESGDYNWEDHRVAAYKGTSGGMAFCFSACDDDQNSGETTLFTGEPISVLTNSFIRTLENEPRLTYGNLLYSMRKNIFEAQNEARRRDPHLSFESQEPLLSSSEAFDIYSRQFKL</sequence>
<dbReference type="Pfam" id="PF00656">
    <property type="entry name" value="Peptidase_C14"/>
    <property type="match status" value="1"/>
</dbReference>
<proteinExistence type="inferred from homology"/>
<dbReference type="InterPro" id="IPR050452">
    <property type="entry name" value="Metacaspase"/>
</dbReference>
<gene>
    <name evidence="4" type="ORF">F0562_020397</name>
</gene>